<feature type="compositionally biased region" description="Basic residues" evidence="1">
    <location>
        <begin position="228"/>
        <end position="246"/>
    </location>
</feature>
<evidence type="ECO:0000259" key="2">
    <source>
        <dbReference type="Pfam" id="PF23055"/>
    </source>
</evidence>
<dbReference type="Pfam" id="PF23055">
    <property type="entry name" value="DUF7041"/>
    <property type="match status" value="1"/>
</dbReference>
<sequence length="379" mass="43480">MFNSGSIFSGREEVGGTTTRKDTMCVSPDGPPEIYKVGIKVPPFYPDDPEIWFAQLEGQFALANITSDMTKFYYVIGHIEHQYAKEIKDIIMNPPAAKKYDKLKSELVNRLSASKASKIKQLLRHEELGDRKPSQLCRHLRDLAGAEFPDEYLHTIWISPLPVNVQTVLAAQRSASLEEQAELADKIMDIATSTPNVHASVTPSPVDDDLRMVVSELRRQIEVLTSKSSKRCRLRARQPQRGRSRSRSQSGYRKYPMRKVFVLALLLVAISLCLAKKKKELEPQNEKEGDISEVNSKEKVKVKSEKKEKFKQEKKEKSKYEKKDKKKLKEDKNNNYVVTAPFWDSWYPIPSQIDPGFAPPPRYPMLHMYPPNRYNPSLR</sequence>
<dbReference type="AlphaFoldDB" id="A0A8S4QPY9"/>
<keyword evidence="4" id="KW-1185">Reference proteome</keyword>
<reference evidence="3" key="1">
    <citation type="submission" date="2022-03" db="EMBL/GenBank/DDBJ databases">
        <authorList>
            <person name="Lindestad O."/>
        </authorList>
    </citation>
    <scope>NUCLEOTIDE SEQUENCE</scope>
</reference>
<feature type="region of interest" description="Disordered" evidence="1">
    <location>
        <begin position="1"/>
        <end position="27"/>
    </location>
</feature>
<name>A0A8S4QPY9_9NEOP</name>
<feature type="region of interest" description="Disordered" evidence="1">
    <location>
        <begin position="298"/>
        <end position="331"/>
    </location>
</feature>
<protein>
    <submittedName>
        <fullName evidence="3">Jg13749 protein</fullName>
    </submittedName>
</protein>
<dbReference type="PANTHER" id="PTHR33327:SF3">
    <property type="entry name" value="RNA-DIRECTED DNA POLYMERASE"/>
    <property type="match status" value="1"/>
</dbReference>
<dbReference type="EMBL" id="CAKXAJ010018160">
    <property type="protein sequence ID" value="CAH2217493.1"/>
    <property type="molecule type" value="Genomic_DNA"/>
</dbReference>
<dbReference type="OrthoDB" id="6260718at2759"/>
<gene>
    <name evidence="3" type="primary">jg13749</name>
    <name evidence="3" type="ORF">PAEG_LOCUS5382</name>
</gene>
<dbReference type="Proteomes" id="UP000838756">
    <property type="component" value="Unassembled WGS sequence"/>
</dbReference>
<evidence type="ECO:0000313" key="3">
    <source>
        <dbReference type="EMBL" id="CAH2217493.1"/>
    </source>
</evidence>
<proteinExistence type="predicted"/>
<dbReference type="InterPro" id="IPR055469">
    <property type="entry name" value="DUF7041"/>
</dbReference>
<dbReference type="PANTHER" id="PTHR33327">
    <property type="entry name" value="ENDONUCLEASE"/>
    <property type="match status" value="1"/>
</dbReference>
<feature type="domain" description="DUF7041" evidence="2">
    <location>
        <begin position="41"/>
        <end position="123"/>
    </location>
</feature>
<evidence type="ECO:0000313" key="4">
    <source>
        <dbReference type="Proteomes" id="UP000838756"/>
    </source>
</evidence>
<feature type="region of interest" description="Disordered" evidence="1">
    <location>
        <begin position="228"/>
        <end position="251"/>
    </location>
</feature>
<comment type="caution">
    <text evidence="3">The sequence shown here is derived from an EMBL/GenBank/DDBJ whole genome shotgun (WGS) entry which is preliminary data.</text>
</comment>
<evidence type="ECO:0000256" key="1">
    <source>
        <dbReference type="SAM" id="MobiDB-lite"/>
    </source>
</evidence>
<feature type="compositionally biased region" description="Basic and acidic residues" evidence="1">
    <location>
        <begin position="10"/>
        <end position="23"/>
    </location>
</feature>
<organism evidence="3 4">
    <name type="scientific">Pararge aegeria aegeria</name>
    <dbReference type="NCBI Taxonomy" id="348720"/>
    <lineage>
        <taxon>Eukaryota</taxon>
        <taxon>Metazoa</taxon>
        <taxon>Ecdysozoa</taxon>
        <taxon>Arthropoda</taxon>
        <taxon>Hexapoda</taxon>
        <taxon>Insecta</taxon>
        <taxon>Pterygota</taxon>
        <taxon>Neoptera</taxon>
        <taxon>Endopterygota</taxon>
        <taxon>Lepidoptera</taxon>
        <taxon>Glossata</taxon>
        <taxon>Ditrysia</taxon>
        <taxon>Papilionoidea</taxon>
        <taxon>Nymphalidae</taxon>
        <taxon>Satyrinae</taxon>
        <taxon>Satyrini</taxon>
        <taxon>Parargina</taxon>
        <taxon>Pararge</taxon>
    </lineage>
</organism>
<accession>A0A8S4QPY9</accession>